<reference evidence="5 6" key="1">
    <citation type="submission" date="2018-10" db="EMBL/GenBank/DDBJ databases">
        <title>Comparative functional genomics of the obligate endosymbiont Buchnera aphidicola.</title>
        <authorList>
            <person name="Chong R.A."/>
        </authorList>
    </citation>
    <scope>NUCLEOTIDE SEQUENCE [LARGE SCALE GENOMIC DNA]</scope>
    <source>
        <strain evidence="5 6">Ska</strain>
    </source>
</reference>
<dbReference type="NCBIfam" id="TIGR00486">
    <property type="entry name" value="YbgI_SA1388"/>
    <property type="match status" value="1"/>
</dbReference>
<dbReference type="PANTHER" id="PTHR13799:SF14">
    <property type="entry name" value="GTP CYCLOHYDROLASE 1 TYPE 2 HOMOLOG"/>
    <property type="match status" value="1"/>
</dbReference>
<feature type="binding site" evidence="4">
    <location>
        <position position="215"/>
    </location>
    <ligand>
        <name>a divalent metal cation</name>
        <dbReference type="ChEBI" id="CHEBI:60240"/>
        <label>2</label>
    </ligand>
</feature>
<gene>
    <name evidence="5" type="ORF">D9V78_01030</name>
</gene>
<accession>A0A4D6YJX1</accession>
<feature type="binding site" evidence="4">
    <location>
        <position position="101"/>
    </location>
    <ligand>
        <name>a divalent metal cation</name>
        <dbReference type="ChEBI" id="CHEBI:60240"/>
        <label>1</label>
    </ligand>
</feature>
<evidence type="ECO:0000256" key="1">
    <source>
        <dbReference type="ARBA" id="ARBA00006964"/>
    </source>
</evidence>
<dbReference type="Pfam" id="PF01784">
    <property type="entry name" value="DUF34_NIF3"/>
    <property type="match status" value="1"/>
</dbReference>
<feature type="binding site" evidence="4">
    <location>
        <position position="64"/>
    </location>
    <ligand>
        <name>a divalent metal cation</name>
        <dbReference type="ChEBI" id="CHEBI:60240"/>
        <label>2</label>
    </ligand>
</feature>
<dbReference type="AlphaFoldDB" id="A0A4D6YJX1"/>
<evidence type="ECO:0000256" key="3">
    <source>
        <dbReference type="ARBA" id="ARBA00022723"/>
    </source>
</evidence>
<evidence type="ECO:0000256" key="4">
    <source>
        <dbReference type="PIRSR" id="PIRSR602678-1"/>
    </source>
</evidence>
<keyword evidence="3 4" id="KW-0479">Metal-binding</keyword>
<dbReference type="PANTHER" id="PTHR13799">
    <property type="entry name" value="NGG1 INTERACTING FACTOR 3"/>
    <property type="match status" value="1"/>
</dbReference>
<dbReference type="InterPro" id="IPR036069">
    <property type="entry name" value="DUF34/NIF3_sf"/>
</dbReference>
<evidence type="ECO:0000256" key="2">
    <source>
        <dbReference type="ARBA" id="ARBA00022112"/>
    </source>
</evidence>
<proteinExistence type="inferred from homology"/>
<evidence type="ECO:0000313" key="5">
    <source>
        <dbReference type="EMBL" id="QCI25998.1"/>
    </source>
</evidence>
<dbReference type="GO" id="GO:0046872">
    <property type="term" value="F:metal ion binding"/>
    <property type="evidence" value="ECO:0007669"/>
    <property type="project" value="UniProtKB-KW"/>
</dbReference>
<evidence type="ECO:0000313" key="6">
    <source>
        <dbReference type="Proteomes" id="UP000298685"/>
    </source>
</evidence>
<dbReference type="Proteomes" id="UP000298685">
    <property type="component" value="Chromosome"/>
</dbReference>
<dbReference type="EMBL" id="CP032999">
    <property type="protein sequence ID" value="QCI25998.1"/>
    <property type="molecule type" value="Genomic_DNA"/>
</dbReference>
<feature type="binding site" evidence="4">
    <location>
        <position position="219"/>
    </location>
    <ligand>
        <name>a divalent metal cation</name>
        <dbReference type="ChEBI" id="CHEBI:60240"/>
        <label>1</label>
    </ligand>
</feature>
<dbReference type="RefSeq" id="WP_158350566.1">
    <property type="nucleotide sequence ID" value="NZ_CP032999.1"/>
</dbReference>
<dbReference type="SUPFAM" id="SSF102705">
    <property type="entry name" value="NIF3 (NGG1p interacting factor 3)-like"/>
    <property type="match status" value="1"/>
</dbReference>
<name>A0A4D6YJX1_9GAMM</name>
<organism evidence="5 6">
    <name type="scientific">Buchnera aphidicola</name>
    <name type="common">Sarucallis kahawaluokalani</name>
    <dbReference type="NCBI Taxonomy" id="1241878"/>
    <lineage>
        <taxon>Bacteria</taxon>
        <taxon>Pseudomonadati</taxon>
        <taxon>Pseudomonadota</taxon>
        <taxon>Gammaproteobacteria</taxon>
        <taxon>Enterobacterales</taxon>
        <taxon>Erwiniaceae</taxon>
        <taxon>Buchnera</taxon>
    </lineage>
</organism>
<dbReference type="GO" id="GO:0005737">
    <property type="term" value="C:cytoplasm"/>
    <property type="evidence" value="ECO:0007669"/>
    <property type="project" value="TreeGrafter"/>
</dbReference>
<dbReference type="InterPro" id="IPR002678">
    <property type="entry name" value="DUF34/NIF3"/>
</dbReference>
<feature type="binding site" evidence="4">
    <location>
        <position position="63"/>
    </location>
    <ligand>
        <name>a divalent metal cation</name>
        <dbReference type="ChEBI" id="CHEBI:60240"/>
        <label>1</label>
    </ligand>
</feature>
<sequence length="247" mass="28454">MNNYQLEQIINKKLKNHLFYDNIPNGLQIEGTNNIKKIITGVSICQKLIDIAIEEQSQAIIVHHGFFWKNECLKILKNKKNRLKSILINNINVYNWHLPLDVHPKLGNNAQIAKKLHIHILGKISDIVLWGQFASAVTVQELTKTIQKKFKKTPLVFEHNQNNLISTIAWCSGKGQEFIKSLQNIKIDAFLTGEASEDTMHYANENNIHFFSLGHYTTECDGVKALGKWLMKKYHLHTKFVYINNPV</sequence>
<dbReference type="FunFam" id="3.40.1390.30:FF:000002">
    <property type="entry name" value="Nif3-like dinuclear metal center protein"/>
    <property type="match status" value="1"/>
</dbReference>
<protein>
    <recommendedName>
        <fullName evidence="2">GTP cyclohydrolase 1 type 2 homolog</fullName>
    </recommendedName>
</protein>
<dbReference type="Gene3D" id="3.40.1390.30">
    <property type="entry name" value="NIF3 (NGG1p interacting factor 3)-like"/>
    <property type="match status" value="2"/>
</dbReference>
<dbReference type="OrthoDB" id="9800881at2"/>
<comment type="similarity">
    <text evidence="1">Belongs to the GTP cyclohydrolase I type 2/NIF3 family.</text>
</comment>